<evidence type="ECO:0000256" key="2">
    <source>
        <dbReference type="SAM" id="SignalP"/>
    </source>
</evidence>
<organism evidence="3 4">
    <name type="scientific">Cupriavidus respiraculi</name>
    <dbReference type="NCBI Taxonomy" id="195930"/>
    <lineage>
        <taxon>Bacteria</taxon>
        <taxon>Pseudomonadati</taxon>
        <taxon>Pseudomonadota</taxon>
        <taxon>Betaproteobacteria</taxon>
        <taxon>Burkholderiales</taxon>
        <taxon>Burkholderiaceae</taxon>
        <taxon>Cupriavidus</taxon>
    </lineage>
</organism>
<dbReference type="Pfam" id="PF03401">
    <property type="entry name" value="TctC"/>
    <property type="match status" value="1"/>
</dbReference>
<dbReference type="InterPro" id="IPR042100">
    <property type="entry name" value="Bug_dom1"/>
</dbReference>
<gene>
    <name evidence="3" type="ORF">LMG21510_00229</name>
</gene>
<feature type="chain" id="PRO_5046293832" description="Tripartite tricarboxylate transporter substrate binding protein" evidence="2">
    <location>
        <begin position="27"/>
        <end position="330"/>
    </location>
</feature>
<evidence type="ECO:0000256" key="1">
    <source>
        <dbReference type="ARBA" id="ARBA00006987"/>
    </source>
</evidence>
<comment type="caution">
    <text evidence="3">The sequence shown here is derived from an EMBL/GenBank/DDBJ whole genome shotgun (WGS) entry which is preliminary data.</text>
</comment>
<evidence type="ECO:0008006" key="5">
    <source>
        <dbReference type="Google" id="ProtNLM"/>
    </source>
</evidence>
<reference evidence="3 4" key="1">
    <citation type="submission" date="2021-08" db="EMBL/GenBank/DDBJ databases">
        <authorList>
            <person name="Peeters C."/>
        </authorList>
    </citation>
    <scope>NUCLEOTIDE SEQUENCE [LARGE SCALE GENOMIC DNA]</scope>
    <source>
        <strain evidence="3 4">LMG 21510</strain>
    </source>
</reference>
<protein>
    <recommendedName>
        <fullName evidence="5">Tripartite tricarboxylate transporter substrate binding protein</fullName>
    </recommendedName>
</protein>
<feature type="signal peptide" evidence="2">
    <location>
        <begin position="1"/>
        <end position="26"/>
    </location>
</feature>
<sequence>MTVSTSIRLAAGCLLLAASVAAPVQAESAAEWPTRPVTWVVGYAAGGTTDIVARAIATKVSQELGQTVVVMNRPGANSNIGAQAVKRVDADGYTYYVGSAANAINRTLYENAGYDIVKDFAPVALFVSVPNMLVVNPALPIKSVADYIAYAKANPGKLTCGSSGTGSSIHLSCELFKMRTGTSIMHVPFTGSGPAMAALLGGQVDSVFDNMPTVKPNVDAGKLRALGVTSAKRSASARDVPTIGEEGVPDYAVNAWFGLFAPAGTNKEVVAKMNRAVNAALRDGEIRTILTQRGADAPDGPNTPAEFGEHVRREVDKWATVVKASGAKVN</sequence>
<comment type="similarity">
    <text evidence="1">Belongs to the UPF0065 (bug) family.</text>
</comment>
<dbReference type="PANTHER" id="PTHR42928">
    <property type="entry name" value="TRICARBOXYLATE-BINDING PROTEIN"/>
    <property type="match status" value="1"/>
</dbReference>
<dbReference type="EMBL" id="CAJZAH010000001">
    <property type="protein sequence ID" value="CAG9165868.1"/>
    <property type="molecule type" value="Genomic_DNA"/>
</dbReference>
<name>A0ABM8WEX1_9BURK</name>
<dbReference type="Proteomes" id="UP000721236">
    <property type="component" value="Unassembled WGS sequence"/>
</dbReference>
<dbReference type="PIRSF" id="PIRSF017082">
    <property type="entry name" value="YflP"/>
    <property type="match status" value="1"/>
</dbReference>
<dbReference type="PANTHER" id="PTHR42928:SF5">
    <property type="entry name" value="BLR1237 PROTEIN"/>
    <property type="match status" value="1"/>
</dbReference>
<evidence type="ECO:0000313" key="4">
    <source>
        <dbReference type="Proteomes" id="UP000721236"/>
    </source>
</evidence>
<accession>A0ABM8WEX1</accession>
<evidence type="ECO:0000313" key="3">
    <source>
        <dbReference type="EMBL" id="CAG9165868.1"/>
    </source>
</evidence>
<dbReference type="SUPFAM" id="SSF53850">
    <property type="entry name" value="Periplasmic binding protein-like II"/>
    <property type="match status" value="1"/>
</dbReference>
<dbReference type="Gene3D" id="3.40.190.10">
    <property type="entry name" value="Periplasmic binding protein-like II"/>
    <property type="match status" value="1"/>
</dbReference>
<keyword evidence="4" id="KW-1185">Reference proteome</keyword>
<dbReference type="Gene3D" id="3.40.190.150">
    <property type="entry name" value="Bordetella uptake gene, domain 1"/>
    <property type="match status" value="1"/>
</dbReference>
<dbReference type="CDD" id="cd13578">
    <property type="entry name" value="PBP2_Bug27"/>
    <property type="match status" value="1"/>
</dbReference>
<dbReference type="RefSeq" id="WP_224039131.1">
    <property type="nucleotide sequence ID" value="NZ_CAJZAH010000001.1"/>
</dbReference>
<keyword evidence="2" id="KW-0732">Signal</keyword>
<dbReference type="InterPro" id="IPR005064">
    <property type="entry name" value="BUG"/>
</dbReference>
<proteinExistence type="inferred from homology"/>